<comment type="caution">
    <text evidence="1">The sequence shown here is derived from an EMBL/GenBank/DDBJ whole genome shotgun (WGS) entry which is preliminary data.</text>
</comment>
<evidence type="ECO:0008006" key="3">
    <source>
        <dbReference type="Google" id="ProtNLM"/>
    </source>
</evidence>
<dbReference type="AlphaFoldDB" id="A0A4R0I2D0"/>
<evidence type="ECO:0000313" key="2">
    <source>
        <dbReference type="Proteomes" id="UP000292695"/>
    </source>
</evidence>
<protein>
    <recommendedName>
        <fullName evidence="3">HEAT repeat domain-containing protein</fullName>
    </recommendedName>
</protein>
<dbReference type="RefSeq" id="WP_131295619.1">
    <property type="nucleotide sequence ID" value="NZ_SJKA01000021.1"/>
</dbReference>
<name>A0A4R0I2D0_9ACTN</name>
<accession>A0A4R0I2D0</accession>
<dbReference type="EMBL" id="SJKA01000021">
    <property type="protein sequence ID" value="TCC20562.1"/>
    <property type="molecule type" value="Genomic_DNA"/>
</dbReference>
<gene>
    <name evidence="1" type="ORF">E0H50_36645</name>
</gene>
<evidence type="ECO:0000313" key="1">
    <source>
        <dbReference type="EMBL" id="TCC20562.1"/>
    </source>
</evidence>
<proteinExistence type="predicted"/>
<dbReference type="OrthoDB" id="3828142at2"/>
<reference evidence="1 2" key="1">
    <citation type="submission" date="2019-02" db="EMBL/GenBank/DDBJ databases">
        <title>Kribbella capetownensis sp. nov. and Kribbella speibonae sp. nov., isolated from soil.</title>
        <authorList>
            <person name="Curtis S.M."/>
            <person name="Norton I."/>
            <person name="Everest G.J."/>
            <person name="Meyers P.R."/>
        </authorList>
    </citation>
    <scope>NUCLEOTIDE SEQUENCE [LARGE SCALE GENOMIC DNA]</scope>
    <source>
        <strain evidence="1 2">DSM 27082</strain>
    </source>
</reference>
<organism evidence="1 2">
    <name type="scientific">Kribbella sindirgiensis</name>
    <dbReference type="NCBI Taxonomy" id="1124744"/>
    <lineage>
        <taxon>Bacteria</taxon>
        <taxon>Bacillati</taxon>
        <taxon>Actinomycetota</taxon>
        <taxon>Actinomycetes</taxon>
        <taxon>Propionibacteriales</taxon>
        <taxon>Kribbellaceae</taxon>
        <taxon>Kribbella</taxon>
    </lineage>
</organism>
<keyword evidence="2" id="KW-1185">Reference proteome</keyword>
<dbReference type="Proteomes" id="UP000292695">
    <property type="component" value="Unassembled WGS sequence"/>
</dbReference>
<sequence>MDNSHYEAFLAYTDYDPEYVEAEQYLAKALQVDLDDDEHFGDDWVIEPADWMLARCRAVVESQPKPDVLDALVLGLHGSYQRKAVHDLLTAIARQAVTLWRAGDQGLRVRDLIRDTAHAYKYGTRATDLDFVLEFCDEPTFAAEGDDHEDLRAYWFDSLIKIKQPTVAEFARAIARTDLGRWEDYRITGALRIIGRVWEPGDAELCSQIASDYPDAEIRRDAKRILKRHGTLGS</sequence>